<protein>
    <submittedName>
        <fullName evidence="4">CocE/NonD family hydrolase</fullName>
    </submittedName>
</protein>
<dbReference type="Gene3D" id="2.60.120.260">
    <property type="entry name" value="Galactose-binding domain-like"/>
    <property type="match status" value="1"/>
</dbReference>
<dbReference type="Proteomes" id="UP000468735">
    <property type="component" value="Unassembled WGS sequence"/>
</dbReference>
<dbReference type="NCBIfam" id="TIGR00976">
    <property type="entry name" value="CocE_NonD"/>
    <property type="match status" value="1"/>
</dbReference>
<evidence type="ECO:0000313" key="5">
    <source>
        <dbReference type="Proteomes" id="UP000468735"/>
    </source>
</evidence>
<keyword evidence="5" id="KW-1185">Reference proteome</keyword>
<dbReference type="InterPro" id="IPR013736">
    <property type="entry name" value="Xaa-Pro_dipept_C"/>
</dbReference>
<dbReference type="Gene3D" id="1.10.3020.10">
    <property type="entry name" value="alpha-amino acid ester hydrolase ( Helical cap domain)"/>
    <property type="match status" value="1"/>
</dbReference>
<dbReference type="SMART" id="SM00939">
    <property type="entry name" value="PepX_C"/>
    <property type="match status" value="1"/>
</dbReference>
<name>A0A6H9YXA9_9ACTN</name>
<dbReference type="InterPro" id="IPR008979">
    <property type="entry name" value="Galactose-bd-like_sf"/>
</dbReference>
<dbReference type="AlphaFoldDB" id="A0A6H9YXA9"/>
<dbReference type="InterPro" id="IPR050585">
    <property type="entry name" value="Xaa-Pro_dipeptidyl-ppase/CocE"/>
</dbReference>
<gene>
    <name evidence="4" type="ORF">F8566_19550</name>
</gene>
<comment type="caution">
    <text evidence="4">The sequence shown here is derived from an EMBL/GenBank/DDBJ whole genome shotgun (WGS) entry which is preliminary data.</text>
</comment>
<evidence type="ECO:0000259" key="3">
    <source>
        <dbReference type="SMART" id="SM00939"/>
    </source>
</evidence>
<feature type="domain" description="Xaa-Pro dipeptidyl-peptidase C-terminal" evidence="3">
    <location>
        <begin position="291"/>
        <end position="549"/>
    </location>
</feature>
<evidence type="ECO:0000313" key="4">
    <source>
        <dbReference type="EMBL" id="KAB2347224.1"/>
    </source>
</evidence>
<proteinExistence type="predicted"/>
<dbReference type="PANTHER" id="PTHR43056:SF10">
    <property type="entry name" value="COCE_NOND FAMILY, PUTATIVE (AFU_ORTHOLOGUE AFUA_7G00600)-RELATED"/>
    <property type="match status" value="1"/>
</dbReference>
<dbReference type="RefSeq" id="WP_151561854.1">
    <property type="nucleotide sequence ID" value="NZ_WBMT01000009.1"/>
</dbReference>
<feature type="region of interest" description="Disordered" evidence="2">
    <location>
        <begin position="537"/>
        <end position="561"/>
    </location>
</feature>
<reference evidence="4 5" key="1">
    <citation type="submission" date="2019-09" db="EMBL/GenBank/DDBJ databases">
        <title>Actinomadura physcomitrii sp. nov., a novel actinomycete isolated from moss [Physcomitrium sphaericum (Ludw) Fuernr].</title>
        <authorList>
            <person name="Zhuang X."/>
            <person name="Liu C."/>
        </authorList>
    </citation>
    <scope>NUCLEOTIDE SEQUENCE [LARGE SCALE GENOMIC DNA]</scope>
    <source>
        <strain evidence="4 5">HMC1</strain>
    </source>
</reference>
<dbReference type="Pfam" id="PF02129">
    <property type="entry name" value="Peptidase_S15"/>
    <property type="match status" value="1"/>
</dbReference>
<sequence length="674" mass="76584">MREVTALPWTVKEEEHLWIPISDGTRLAARIWRPVSSDDEPVPAVLEYIPYRKRDLTAVRDSIHHPYMAGHGYACVRVDIRGTGESEGVLTDEYLEQEHRDAEEVLAWLADQPWCDGRTGMMGISWGGFNSLQVAARRPPSLRAIVIASFTDDRYADDMHYMGGCLLSDNLAEASTMFAYTTCPPDPALVGERWRDMWKERMEGSGLWLQNWLGHQRRDDYWRRASVCEDYQAVECPVFAVCGWADGYSNAVFRLMQHLDVPRKGLIGPWSHKYPHLGQPGPAIGFLQEVVRWWDRWLKDEDNDVMDDPMLRTWMQDSVPPSTSYEERPGRWVGEPSWPSPHVRRDSLPLAPHRITRPEEEVPEEELTIQSPLSVGQFAGKWCSYSAPPDLPYDQREEDGGSLVFDTGVLTERCEILGGPVAELDVTATEPVATIAARLSDVAPDGRATRVTYGLLNLTHRDGDDAPEPLEPGRRYRVRIQLNGVAQAFPPGHRIRLSLSSSYWPLAFPPPRPAQLTVHTGDSRLILPVRPVAESDEVSMRPFDEPEGAPPMRTVQVQPGDQQWRVSRDLVGYESALEVVKDGGVQRFDAIDLEVGRRVEQRYSWVADDFTSARGEVVSTMRFHRGDWDARAVTRTVLTCTQEEFHVHAQLDGYENDRRIHSQNWNLSIPRDHL</sequence>
<dbReference type="InterPro" id="IPR029058">
    <property type="entry name" value="AB_hydrolase_fold"/>
</dbReference>
<dbReference type="EMBL" id="WBMT01000009">
    <property type="protein sequence ID" value="KAB2347224.1"/>
    <property type="molecule type" value="Genomic_DNA"/>
</dbReference>
<dbReference type="SUPFAM" id="SSF53474">
    <property type="entry name" value="alpha/beta-Hydrolases"/>
    <property type="match status" value="1"/>
</dbReference>
<dbReference type="Gene3D" id="3.40.50.1820">
    <property type="entry name" value="alpha/beta hydrolase"/>
    <property type="match status" value="1"/>
</dbReference>
<dbReference type="GO" id="GO:0008239">
    <property type="term" value="F:dipeptidyl-peptidase activity"/>
    <property type="evidence" value="ECO:0007669"/>
    <property type="project" value="InterPro"/>
</dbReference>
<dbReference type="SUPFAM" id="SSF49785">
    <property type="entry name" value="Galactose-binding domain-like"/>
    <property type="match status" value="1"/>
</dbReference>
<dbReference type="OrthoDB" id="5240615at2"/>
<dbReference type="Pfam" id="PF08530">
    <property type="entry name" value="PepX_C"/>
    <property type="match status" value="1"/>
</dbReference>
<evidence type="ECO:0000256" key="2">
    <source>
        <dbReference type="SAM" id="MobiDB-lite"/>
    </source>
</evidence>
<dbReference type="InterPro" id="IPR005674">
    <property type="entry name" value="CocE/Ser_esterase"/>
</dbReference>
<accession>A0A6H9YXA9</accession>
<evidence type="ECO:0000256" key="1">
    <source>
        <dbReference type="ARBA" id="ARBA00022801"/>
    </source>
</evidence>
<dbReference type="InterPro" id="IPR000383">
    <property type="entry name" value="Xaa-Pro-like_dom"/>
</dbReference>
<dbReference type="PANTHER" id="PTHR43056">
    <property type="entry name" value="PEPTIDASE S9 PROLYL OLIGOPEPTIDASE"/>
    <property type="match status" value="1"/>
</dbReference>
<organism evidence="4 5">
    <name type="scientific">Actinomadura rudentiformis</name>
    <dbReference type="NCBI Taxonomy" id="359158"/>
    <lineage>
        <taxon>Bacteria</taxon>
        <taxon>Bacillati</taxon>
        <taxon>Actinomycetota</taxon>
        <taxon>Actinomycetes</taxon>
        <taxon>Streptosporangiales</taxon>
        <taxon>Thermomonosporaceae</taxon>
        <taxon>Actinomadura</taxon>
    </lineage>
</organism>
<keyword evidence="1 4" id="KW-0378">Hydrolase</keyword>